<dbReference type="InterPro" id="IPR011055">
    <property type="entry name" value="Dup_hybrid_motif"/>
</dbReference>
<dbReference type="CDD" id="cd12797">
    <property type="entry name" value="M23_peptidase"/>
    <property type="match status" value="1"/>
</dbReference>
<reference evidence="6 8" key="1">
    <citation type="journal article" date="2018" name="Front. Microbiol.">
        <title>Genome-Based Analysis Reveals the Taxonomy and Diversity of the Family Idiomarinaceae.</title>
        <authorList>
            <person name="Liu Y."/>
            <person name="Lai Q."/>
            <person name="Shao Z."/>
        </authorList>
    </citation>
    <scope>NUCLEOTIDE SEQUENCE [LARGE SCALE GENOMIC DNA]</scope>
    <source>
        <strain evidence="6 8">CF12-14</strain>
    </source>
</reference>
<dbReference type="Gene3D" id="6.10.250.3150">
    <property type="match status" value="1"/>
</dbReference>
<dbReference type="InterPro" id="IPR050570">
    <property type="entry name" value="Cell_wall_metabolism_enzyme"/>
</dbReference>
<keyword evidence="3" id="KW-0732">Signal</keyword>
<protein>
    <submittedName>
        <fullName evidence="6">Peptidase M23</fullName>
    </submittedName>
    <submittedName>
        <fullName evidence="5">Septal ring factor EnvC (AmiA/AmiB activator)</fullName>
    </submittedName>
</protein>
<evidence type="ECO:0000313" key="7">
    <source>
        <dbReference type="Proteomes" id="UP000249203"/>
    </source>
</evidence>
<dbReference type="EMBL" id="QLMD01000003">
    <property type="protein sequence ID" value="RAJ99113.1"/>
    <property type="molecule type" value="Genomic_DNA"/>
</dbReference>
<feature type="region of interest" description="Disordered" evidence="2">
    <location>
        <begin position="185"/>
        <end position="206"/>
    </location>
</feature>
<feature type="domain" description="M23ase beta-sheet core" evidence="4">
    <location>
        <begin position="284"/>
        <end position="377"/>
    </location>
</feature>
<evidence type="ECO:0000313" key="6">
    <source>
        <dbReference type="EMBL" id="RUO27729.1"/>
    </source>
</evidence>
<evidence type="ECO:0000313" key="8">
    <source>
        <dbReference type="Proteomes" id="UP000287865"/>
    </source>
</evidence>
<organism evidence="5 7">
    <name type="scientific">Aliidiomarina maris</name>
    <dbReference type="NCBI Taxonomy" id="531312"/>
    <lineage>
        <taxon>Bacteria</taxon>
        <taxon>Pseudomonadati</taxon>
        <taxon>Pseudomonadota</taxon>
        <taxon>Gammaproteobacteria</taxon>
        <taxon>Alteromonadales</taxon>
        <taxon>Idiomarinaceae</taxon>
        <taxon>Aliidiomarina</taxon>
    </lineage>
</organism>
<dbReference type="RefSeq" id="WP_111568731.1">
    <property type="nucleotide sequence ID" value="NZ_PIPK01000002.1"/>
</dbReference>
<feature type="chain" id="PRO_5016238327" evidence="3">
    <location>
        <begin position="23"/>
        <end position="383"/>
    </location>
</feature>
<dbReference type="PANTHER" id="PTHR21666">
    <property type="entry name" value="PEPTIDASE-RELATED"/>
    <property type="match status" value="1"/>
</dbReference>
<dbReference type="Pfam" id="PF01551">
    <property type="entry name" value="Peptidase_M23"/>
    <property type="match status" value="1"/>
</dbReference>
<evidence type="ECO:0000256" key="2">
    <source>
        <dbReference type="SAM" id="MobiDB-lite"/>
    </source>
</evidence>
<proteinExistence type="predicted"/>
<feature type="signal peptide" evidence="3">
    <location>
        <begin position="1"/>
        <end position="22"/>
    </location>
</feature>
<reference evidence="5 7" key="2">
    <citation type="submission" date="2018-06" db="EMBL/GenBank/DDBJ databases">
        <title>Genomic Encyclopedia of Type Strains, Phase III (KMG-III): the genomes of soil and plant-associated and newly described type strains.</title>
        <authorList>
            <person name="Whitman W."/>
        </authorList>
    </citation>
    <scope>NUCLEOTIDE SEQUENCE [LARGE SCALE GENOMIC DNA]</scope>
    <source>
        <strain evidence="5 7">CGMCC 1.15366</strain>
    </source>
</reference>
<keyword evidence="8" id="KW-1185">Reference proteome</keyword>
<evidence type="ECO:0000256" key="3">
    <source>
        <dbReference type="SAM" id="SignalP"/>
    </source>
</evidence>
<feature type="coiled-coil region" evidence="1">
    <location>
        <begin position="24"/>
        <end position="107"/>
    </location>
</feature>
<dbReference type="Gene3D" id="2.70.70.10">
    <property type="entry name" value="Glucose Permease (Domain IIA)"/>
    <property type="match status" value="1"/>
</dbReference>
<keyword evidence="1" id="KW-0175">Coiled coil</keyword>
<dbReference type="PANTHER" id="PTHR21666:SF270">
    <property type="entry name" value="MUREIN HYDROLASE ACTIVATOR ENVC"/>
    <property type="match status" value="1"/>
</dbReference>
<evidence type="ECO:0000256" key="1">
    <source>
        <dbReference type="SAM" id="Coils"/>
    </source>
</evidence>
<accession>A0A327X2J7</accession>
<evidence type="ECO:0000313" key="5">
    <source>
        <dbReference type="EMBL" id="RAJ99113.1"/>
    </source>
</evidence>
<dbReference type="SUPFAM" id="SSF51261">
    <property type="entry name" value="Duplicated hybrid motif"/>
    <property type="match status" value="1"/>
</dbReference>
<gene>
    <name evidence="5" type="ORF">B0I24_103107</name>
    <name evidence="6" type="ORF">CWE07_03710</name>
</gene>
<dbReference type="AlphaFoldDB" id="A0A327X2J7"/>
<dbReference type="Proteomes" id="UP000287865">
    <property type="component" value="Unassembled WGS sequence"/>
</dbReference>
<evidence type="ECO:0000259" key="4">
    <source>
        <dbReference type="Pfam" id="PF01551"/>
    </source>
</evidence>
<name>A0A327X2J7_9GAMM</name>
<feature type="compositionally biased region" description="Basic and acidic residues" evidence="2">
    <location>
        <begin position="188"/>
        <end position="199"/>
    </location>
</feature>
<sequence length="383" mass="43622">MAFLARTLLVALLASASAPALSQEVDAQRERERAQSQLESIQNEIRSRRDAVQRRQQRMSRVERELRDIETQVAARTQAIGESRTQLEANQQRITELEAEQNDLKVSLAEQAKLLEDQIESAYRSGGHDFIQILLNQQDPGRIERILTYYRYVNQARMVQIEALRATERELEAVEQRLASQRDSLQQRIREQEQQRDQLRQSQQEQEQIAAQLRDAQRTDEQALTSMLQNEQELTELLAALETVLAEQQIQLAGLRNLRGQLSWPVNASIRHAFGQQRSGQVVWKGVVLNANAEQPVQAIADGRVLFADWLRGFGLVMVIDHGEGYMSLYGYNQSLSRSVGEAVRRGDTIALTGQSGGQSRPGLYFEIRHQGNPVDPVTYIRR</sequence>
<dbReference type="GO" id="GO:0004222">
    <property type="term" value="F:metalloendopeptidase activity"/>
    <property type="evidence" value="ECO:0007669"/>
    <property type="project" value="TreeGrafter"/>
</dbReference>
<dbReference type="Proteomes" id="UP000249203">
    <property type="component" value="Unassembled WGS sequence"/>
</dbReference>
<comment type="caution">
    <text evidence="5">The sequence shown here is derived from an EMBL/GenBank/DDBJ whole genome shotgun (WGS) entry which is preliminary data.</text>
</comment>
<dbReference type="InterPro" id="IPR016047">
    <property type="entry name" value="M23ase_b-sheet_dom"/>
</dbReference>
<dbReference type="OrthoDB" id="9784703at2"/>
<dbReference type="EMBL" id="PIPK01000002">
    <property type="protein sequence ID" value="RUO27729.1"/>
    <property type="molecule type" value="Genomic_DNA"/>
</dbReference>
<dbReference type="FunFam" id="2.70.70.10:FF:000003">
    <property type="entry name" value="Murein hydrolase activator EnvC"/>
    <property type="match status" value="1"/>
</dbReference>